<reference evidence="1 2" key="1">
    <citation type="submission" date="2018-03" db="EMBL/GenBank/DDBJ databases">
        <title>Genomic Encyclopedia of Archaeal and Bacterial Type Strains, Phase II (KMG-II): from individual species to whole genera.</title>
        <authorList>
            <person name="Goeker M."/>
        </authorList>
    </citation>
    <scope>NUCLEOTIDE SEQUENCE [LARGE SCALE GENOMIC DNA]</scope>
    <source>
        <strain evidence="1 2">DSM 28354</strain>
    </source>
</reference>
<evidence type="ECO:0000313" key="2">
    <source>
        <dbReference type="Proteomes" id="UP000238375"/>
    </source>
</evidence>
<evidence type="ECO:0000313" key="1">
    <source>
        <dbReference type="EMBL" id="PRY35469.1"/>
    </source>
</evidence>
<keyword evidence="2" id="KW-1185">Reference proteome</keyword>
<dbReference type="AlphaFoldDB" id="A0A2T0SPX8"/>
<organism evidence="1 2">
    <name type="scientific">Spirosoma oryzae</name>
    <dbReference type="NCBI Taxonomy" id="1469603"/>
    <lineage>
        <taxon>Bacteria</taxon>
        <taxon>Pseudomonadati</taxon>
        <taxon>Bacteroidota</taxon>
        <taxon>Cytophagia</taxon>
        <taxon>Cytophagales</taxon>
        <taxon>Cytophagaceae</taxon>
        <taxon>Spirosoma</taxon>
    </lineage>
</organism>
<comment type="caution">
    <text evidence="1">The sequence shown here is derived from an EMBL/GenBank/DDBJ whole genome shotgun (WGS) entry which is preliminary data.</text>
</comment>
<dbReference type="EMBL" id="PVTE01000014">
    <property type="protein sequence ID" value="PRY35469.1"/>
    <property type="molecule type" value="Genomic_DNA"/>
</dbReference>
<protein>
    <submittedName>
        <fullName evidence="1">Uncharacterized protein</fullName>
    </submittedName>
</protein>
<proteinExistence type="predicted"/>
<sequence>MRIRSKGKGAKYAVIAKEKPDLYYTFTLVTATFYADYDFVVSSYSPTKIR</sequence>
<accession>A0A2T0SPX8</accession>
<dbReference type="Proteomes" id="UP000238375">
    <property type="component" value="Unassembled WGS sequence"/>
</dbReference>
<gene>
    <name evidence="1" type="ORF">CLV58_11454</name>
</gene>
<name>A0A2T0SPX8_9BACT</name>